<name>A0A6M4GTX2_9PROT</name>
<evidence type="ECO:0000256" key="2">
    <source>
        <dbReference type="ARBA" id="ARBA00023004"/>
    </source>
</evidence>
<dbReference type="GO" id="GO:0044875">
    <property type="term" value="F:gamma-glutamyl hercynylcysteine sulfoxide synthase activity"/>
    <property type="evidence" value="ECO:0007669"/>
    <property type="project" value="UniProtKB-EC"/>
</dbReference>
<feature type="domain" description="Sulfatase-modifying factor enzyme-like" evidence="5">
    <location>
        <begin position="188"/>
        <end position="334"/>
    </location>
</feature>
<feature type="domain" description="DinB-like" evidence="6">
    <location>
        <begin position="25"/>
        <end position="157"/>
    </location>
</feature>
<dbReference type="NCBIfam" id="TIGR03440">
    <property type="entry name" value="egtB_TIGR03440"/>
    <property type="match status" value="1"/>
</dbReference>
<proteinExistence type="predicted"/>
<reference evidence="7 8" key="1">
    <citation type="submission" date="2020-04" db="EMBL/GenBank/DDBJ databases">
        <title>Usitatibacter rugosus gen. nov., sp. nov. and Usitatibacter palustris sp. nov., novel members of Usitatibacteraceae fam. nov. within the order Nitrosomonadales isolated from soil.</title>
        <authorList>
            <person name="Huber K.J."/>
            <person name="Neumann-Schaal M."/>
            <person name="Geppert A."/>
            <person name="Luckner M."/>
            <person name="Wanner G."/>
            <person name="Overmann J."/>
        </authorList>
    </citation>
    <scope>NUCLEOTIDE SEQUENCE [LARGE SCALE GENOMIC DNA]</scope>
    <source>
        <strain evidence="7 8">0125_3</strain>
    </source>
</reference>
<dbReference type="InterPro" id="IPR051043">
    <property type="entry name" value="Sulfatase_Mod_Factor_Kinase"/>
</dbReference>
<dbReference type="Pfam" id="PF03781">
    <property type="entry name" value="FGE-sulfatase"/>
    <property type="match status" value="2"/>
</dbReference>
<dbReference type="SUPFAM" id="SSF56436">
    <property type="entry name" value="C-type lectin-like"/>
    <property type="match status" value="1"/>
</dbReference>
<dbReference type="AlphaFoldDB" id="A0A6M4GTX2"/>
<evidence type="ECO:0000256" key="4">
    <source>
        <dbReference type="SAM" id="MobiDB-lite"/>
    </source>
</evidence>
<gene>
    <name evidence="7" type="primary">egtB_1</name>
    <name evidence="7" type="ORF">DSM104443_01494</name>
</gene>
<evidence type="ECO:0000259" key="5">
    <source>
        <dbReference type="Pfam" id="PF03781"/>
    </source>
</evidence>
<dbReference type="Gene3D" id="3.90.1580.10">
    <property type="entry name" value="paralog of FGE (formylglycine-generating enzyme)"/>
    <property type="match status" value="1"/>
</dbReference>
<dbReference type="KEGG" id="uru:DSM104443_01494"/>
<dbReference type="PANTHER" id="PTHR23150">
    <property type="entry name" value="SULFATASE MODIFYING FACTOR 1, 2"/>
    <property type="match status" value="1"/>
</dbReference>
<dbReference type="EC" id="1.14.99.50" evidence="7"/>
<dbReference type="Pfam" id="PF12867">
    <property type="entry name" value="DinB_2"/>
    <property type="match status" value="1"/>
</dbReference>
<feature type="compositionally biased region" description="Low complexity" evidence="4">
    <location>
        <begin position="8"/>
        <end position="21"/>
    </location>
</feature>
<keyword evidence="8" id="KW-1185">Reference proteome</keyword>
<dbReference type="PANTHER" id="PTHR23150:SF36">
    <property type="entry name" value="HERCYNINE OXYGENASE"/>
    <property type="match status" value="1"/>
</dbReference>
<dbReference type="InterPro" id="IPR016187">
    <property type="entry name" value="CTDL_fold"/>
</dbReference>
<evidence type="ECO:0000313" key="8">
    <source>
        <dbReference type="Proteomes" id="UP000501534"/>
    </source>
</evidence>
<comment type="pathway">
    <text evidence="3">Amino-acid biosynthesis; ergothioneine biosynthesis.</text>
</comment>
<keyword evidence="2" id="KW-0408">Iron</keyword>
<dbReference type="InterPro" id="IPR034660">
    <property type="entry name" value="DinB/YfiT-like"/>
</dbReference>
<feature type="domain" description="Sulfatase-modifying factor enzyme-like" evidence="5">
    <location>
        <begin position="352"/>
        <end position="428"/>
    </location>
</feature>
<feature type="region of interest" description="Disordered" evidence="4">
    <location>
        <begin position="1"/>
        <end position="21"/>
    </location>
</feature>
<sequence>MDRSPRIATAAPQPSASPSALARRFEEVRLTSRALASPLSPEDCAIQSMPDASPTKWHLAHTTWFFETFLLAPNQPSYKAFDPAFKVLFNSYYNGVGDKHPRSERGLLSRPALSEVLAYRDHVDAAMQALLAEPLAPEVLALITLGLHHEQQHQELILTDLKHMLSRNPLRPAYQKQWPLTAVEPRKRSWIRIAGGVKEIGFEGDGFSFDNEGPRHRVFIEDFDIASNPVTHGDFIDFIEDGGYQRPELWLSMGWDAVNTRGWEAPMYWEKRDGQWHTFTLRGLAPVERNTPVCHVSFLEAEAFARWAGARLPTEAEWEIASATAPRDGNFLESGAYHPLALRDATPAGVPAQMFGDVWEWTRSDYGPYPGFEPAAGAVGEYNGKFMCGQYVLRGGSCATPSSHIRDTYRNFFPPDARWQFSGVRLARDAR</sequence>
<evidence type="ECO:0000259" key="6">
    <source>
        <dbReference type="Pfam" id="PF12867"/>
    </source>
</evidence>
<organism evidence="7 8">
    <name type="scientific">Usitatibacter rugosus</name>
    <dbReference type="NCBI Taxonomy" id="2732067"/>
    <lineage>
        <taxon>Bacteria</taxon>
        <taxon>Pseudomonadati</taxon>
        <taxon>Pseudomonadota</taxon>
        <taxon>Betaproteobacteria</taxon>
        <taxon>Nitrosomonadales</taxon>
        <taxon>Usitatibacteraceae</taxon>
        <taxon>Usitatibacter</taxon>
    </lineage>
</organism>
<dbReference type="EMBL" id="CP053069">
    <property type="protein sequence ID" value="QJR10435.1"/>
    <property type="molecule type" value="Genomic_DNA"/>
</dbReference>
<keyword evidence="1 7" id="KW-0560">Oxidoreductase</keyword>
<evidence type="ECO:0000313" key="7">
    <source>
        <dbReference type="EMBL" id="QJR10435.1"/>
    </source>
</evidence>
<evidence type="ECO:0000256" key="1">
    <source>
        <dbReference type="ARBA" id="ARBA00023002"/>
    </source>
</evidence>
<dbReference type="InterPro" id="IPR042095">
    <property type="entry name" value="SUMF_sf"/>
</dbReference>
<dbReference type="Proteomes" id="UP000501534">
    <property type="component" value="Chromosome"/>
</dbReference>
<dbReference type="RefSeq" id="WP_171090944.1">
    <property type="nucleotide sequence ID" value="NZ_CP053069.1"/>
</dbReference>
<dbReference type="SUPFAM" id="SSF109854">
    <property type="entry name" value="DinB/YfiT-like putative metalloenzymes"/>
    <property type="match status" value="1"/>
</dbReference>
<protein>
    <submittedName>
        <fullName evidence="7">Hercynine oxygenase</fullName>
        <ecNumber evidence="7">1.14.99.50</ecNumber>
    </submittedName>
</protein>
<evidence type="ECO:0000256" key="3">
    <source>
        <dbReference type="ARBA" id="ARBA00037882"/>
    </source>
</evidence>
<dbReference type="InterPro" id="IPR024775">
    <property type="entry name" value="DinB-like"/>
</dbReference>
<dbReference type="InterPro" id="IPR005532">
    <property type="entry name" value="SUMF_dom"/>
</dbReference>
<accession>A0A6M4GTX2</accession>
<dbReference type="InterPro" id="IPR017806">
    <property type="entry name" value="EgtB"/>
</dbReference>